<reference evidence="1" key="1">
    <citation type="submission" date="2020-10" db="EMBL/GenBank/DDBJ databases">
        <authorList>
            <person name="Gilroy R."/>
        </authorList>
    </citation>
    <scope>NUCLEOTIDE SEQUENCE</scope>
    <source>
        <strain evidence="1">15467</strain>
    </source>
</reference>
<organism evidence="1 2">
    <name type="scientific">Candidatus Egerieousia excrementavium</name>
    <dbReference type="NCBI Taxonomy" id="2840778"/>
    <lineage>
        <taxon>Bacteria</taxon>
        <taxon>Pseudomonadati</taxon>
        <taxon>Bacteroidota</taxon>
        <taxon>Bacteroidia</taxon>
        <taxon>Bacteroidales</taxon>
        <taxon>Candidatus Egerieousia</taxon>
    </lineage>
</organism>
<dbReference type="AlphaFoldDB" id="A0A9D9DLH1"/>
<comment type="caution">
    <text evidence="1">The sequence shown here is derived from an EMBL/GenBank/DDBJ whole genome shotgun (WGS) entry which is preliminary data.</text>
</comment>
<name>A0A9D9DLH1_9BACT</name>
<sequence>FFQGVGKRDLWNNSFLGVPGYNASDGAMPQTFADFWYETFDSDGKLKDANYDAFYPRATNMGTGQGFNNLPNDRLLLNMAYLRLKNVTLGYTLPKQITQKAYISKLRVYVSLENFLTFDKLNGLPIDPEAIPGVSYFNSSNYNNGRVGVGVPAMKTASVGLQITF</sequence>
<evidence type="ECO:0000313" key="2">
    <source>
        <dbReference type="Proteomes" id="UP000823635"/>
    </source>
</evidence>
<reference evidence="1" key="2">
    <citation type="journal article" date="2021" name="PeerJ">
        <title>Extensive microbial diversity within the chicken gut microbiome revealed by metagenomics and culture.</title>
        <authorList>
            <person name="Gilroy R."/>
            <person name="Ravi A."/>
            <person name="Getino M."/>
            <person name="Pursley I."/>
            <person name="Horton D.L."/>
            <person name="Alikhan N.F."/>
            <person name="Baker D."/>
            <person name="Gharbi K."/>
            <person name="Hall N."/>
            <person name="Watson M."/>
            <person name="Adriaenssens E.M."/>
            <person name="Foster-Nyarko E."/>
            <person name="Jarju S."/>
            <person name="Secka A."/>
            <person name="Antonio M."/>
            <person name="Oren A."/>
            <person name="Chaudhuri R.R."/>
            <person name="La Ragione R."/>
            <person name="Hildebrand F."/>
            <person name="Pallen M.J."/>
        </authorList>
    </citation>
    <scope>NUCLEOTIDE SEQUENCE</scope>
    <source>
        <strain evidence="1">15467</strain>
    </source>
</reference>
<proteinExistence type="predicted"/>
<feature type="non-terminal residue" evidence="1">
    <location>
        <position position="1"/>
    </location>
</feature>
<dbReference type="Proteomes" id="UP000823635">
    <property type="component" value="Unassembled WGS sequence"/>
</dbReference>
<evidence type="ECO:0000313" key="1">
    <source>
        <dbReference type="EMBL" id="MBO8429551.1"/>
    </source>
</evidence>
<accession>A0A9D9DLH1</accession>
<protein>
    <submittedName>
        <fullName evidence="1">SusC/RagA family protein</fullName>
    </submittedName>
</protein>
<dbReference type="EMBL" id="JADINB010000139">
    <property type="protein sequence ID" value="MBO8429551.1"/>
    <property type="molecule type" value="Genomic_DNA"/>
</dbReference>
<gene>
    <name evidence="1" type="ORF">IAC68_06455</name>
</gene>